<dbReference type="GO" id="GO:0000978">
    <property type="term" value="F:RNA polymerase II cis-regulatory region sequence-specific DNA binding"/>
    <property type="evidence" value="ECO:0000318"/>
    <property type="project" value="GO_Central"/>
</dbReference>
<evidence type="ECO:0000259" key="9">
    <source>
        <dbReference type="PROSITE" id="PS50888"/>
    </source>
</evidence>
<dbReference type="InterPro" id="IPR036638">
    <property type="entry name" value="HLH_DNA-bd_sf"/>
</dbReference>
<evidence type="ECO:0000256" key="4">
    <source>
        <dbReference type="ARBA" id="ARBA00022871"/>
    </source>
</evidence>
<evidence type="ECO:0000256" key="8">
    <source>
        <dbReference type="ARBA" id="ARBA00023242"/>
    </source>
</evidence>
<sequence length="187" mass="21174">MGSVVKGGLAEERWGSVVKGGLAGERWGKVVKGGLAGERWGKIVKGGLAVVPLQSPNETAKGDVEHEGEKYPLPVSQGLPYFVSLDKEMERMAFDPAVKPSDRHNAKERHRRVRITKAADFFRDSVPCMNANMDKATVFHLTVYYLTYIRNSLQQEDPSLLSNLHKSYRQEWEKYFNMQQMLDEPCM</sequence>
<dbReference type="GO" id="GO:0046983">
    <property type="term" value="F:protein dimerization activity"/>
    <property type="evidence" value="ECO:0007669"/>
    <property type="project" value="InterPro"/>
</dbReference>
<dbReference type="PANTHER" id="PTHR15402">
    <property type="entry name" value="TRANSCRIPTION FACTOR-LIKE 5 PROTEIN"/>
    <property type="match status" value="1"/>
</dbReference>
<feature type="domain" description="BHLH" evidence="9">
    <location>
        <begin position="99"/>
        <end position="149"/>
    </location>
</feature>
<evidence type="ECO:0000256" key="1">
    <source>
        <dbReference type="ARBA" id="ARBA00004123"/>
    </source>
</evidence>
<keyword evidence="6" id="KW-0238">DNA-binding</keyword>
<keyword evidence="4" id="KW-0744">Spermatogenesis</keyword>
<accession>A7T321</accession>
<dbReference type="HOGENOM" id="CLU_1449351_0_0_1"/>
<dbReference type="EMBL" id="DS470376">
    <property type="protein sequence ID" value="EDO29644.1"/>
    <property type="molecule type" value="Genomic_DNA"/>
</dbReference>
<dbReference type="InterPro" id="IPR011598">
    <property type="entry name" value="bHLH_dom"/>
</dbReference>
<reference evidence="10 11" key="1">
    <citation type="journal article" date="2007" name="Science">
        <title>Sea anemone genome reveals ancestral eumetazoan gene repertoire and genomic organization.</title>
        <authorList>
            <person name="Putnam N.H."/>
            <person name="Srivastava M."/>
            <person name="Hellsten U."/>
            <person name="Dirks B."/>
            <person name="Chapman J."/>
            <person name="Salamov A."/>
            <person name="Terry A."/>
            <person name="Shapiro H."/>
            <person name="Lindquist E."/>
            <person name="Kapitonov V.V."/>
            <person name="Jurka J."/>
            <person name="Genikhovich G."/>
            <person name="Grigoriev I.V."/>
            <person name="Lucas S.M."/>
            <person name="Steele R.E."/>
            <person name="Finnerty J.R."/>
            <person name="Technau U."/>
            <person name="Martindale M.Q."/>
            <person name="Rokhsar D.S."/>
        </authorList>
    </citation>
    <scope>NUCLEOTIDE SEQUENCE [LARGE SCALE GENOMIC DNA]</scope>
    <source>
        <strain evidence="11">CH2 X CH6</strain>
    </source>
</reference>
<dbReference type="PANTHER" id="PTHR15402:SF2">
    <property type="entry name" value="TRANSCRIPTION FACTOR LIKE 5"/>
    <property type="match status" value="1"/>
</dbReference>
<comment type="subcellular location">
    <subcellularLocation>
        <location evidence="1">Nucleus</location>
    </subcellularLocation>
</comment>
<dbReference type="Proteomes" id="UP000001593">
    <property type="component" value="Unassembled WGS sequence"/>
</dbReference>
<evidence type="ECO:0000313" key="11">
    <source>
        <dbReference type="Proteomes" id="UP000001593"/>
    </source>
</evidence>
<evidence type="ECO:0000256" key="7">
    <source>
        <dbReference type="ARBA" id="ARBA00023163"/>
    </source>
</evidence>
<dbReference type="GO" id="GO:0030154">
    <property type="term" value="P:cell differentiation"/>
    <property type="evidence" value="ECO:0007669"/>
    <property type="project" value="UniProtKB-KW"/>
</dbReference>
<dbReference type="GO" id="GO:0007283">
    <property type="term" value="P:spermatogenesis"/>
    <property type="evidence" value="ECO:0007669"/>
    <property type="project" value="UniProtKB-KW"/>
</dbReference>
<proteinExistence type="predicted"/>
<dbReference type="GO" id="GO:0000981">
    <property type="term" value="F:DNA-binding transcription factor activity, RNA polymerase II-specific"/>
    <property type="evidence" value="ECO:0000318"/>
    <property type="project" value="GO_Central"/>
</dbReference>
<dbReference type="GO" id="GO:0005634">
    <property type="term" value="C:nucleus"/>
    <property type="evidence" value="ECO:0000318"/>
    <property type="project" value="GO_Central"/>
</dbReference>
<evidence type="ECO:0000256" key="5">
    <source>
        <dbReference type="ARBA" id="ARBA00023015"/>
    </source>
</evidence>
<dbReference type="InParanoid" id="A7T321"/>
<evidence type="ECO:0000313" key="10">
    <source>
        <dbReference type="EMBL" id="EDO29644.1"/>
    </source>
</evidence>
<dbReference type="CDD" id="cd19683">
    <property type="entry name" value="bHLH_SOHLH_like"/>
    <property type="match status" value="1"/>
</dbReference>
<keyword evidence="3" id="KW-0221">Differentiation</keyword>
<protein>
    <recommendedName>
        <fullName evidence="9">BHLH domain-containing protein</fullName>
    </recommendedName>
</protein>
<keyword evidence="5" id="KW-0805">Transcription regulation</keyword>
<gene>
    <name evidence="10" type="ORF">NEMVEDRAFT_v1g248644</name>
</gene>
<organism evidence="10 11">
    <name type="scientific">Nematostella vectensis</name>
    <name type="common">Starlet sea anemone</name>
    <dbReference type="NCBI Taxonomy" id="45351"/>
    <lineage>
        <taxon>Eukaryota</taxon>
        <taxon>Metazoa</taxon>
        <taxon>Cnidaria</taxon>
        <taxon>Anthozoa</taxon>
        <taxon>Hexacorallia</taxon>
        <taxon>Actiniaria</taxon>
        <taxon>Edwardsiidae</taxon>
        <taxon>Nematostella</taxon>
    </lineage>
</organism>
<keyword evidence="11" id="KW-1185">Reference proteome</keyword>
<dbReference type="InterPro" id="IPR039583">
    <property type="entry name" value="TCFL5/SOLH1/2"/>
</dbReference>
<dbReference type="AlphaFoldDB" id="A7T321"/>
<dbReference type="Gene3D" id="4.10.280.10">
    <property type="entry name" value="Helix-loop-helix DNA-binding domain"/>
    <property type="match status" value="1"/>
</dbReference>
<dbReference type="SUPFAM" id="SSF47459">
    <property type="entry name" value="HLH, helix-loop-helix DNA-binding domain"/>
    <property type="match status" value="1"/>
</dbReference>
<dbReference type="GO" id="GO:0006355">
    <property type="term" value="P:regulation of DNA-templated transcription"/>
    <property type="evidence" value="ECO:0000318"/>
    <property type="project" value="GO_Central"/>
</dbReference>
<keyword evidence="2" id="KW-0217">Developmental protein</keyword>
<evidence type="ECO:0000256" key="3">
    <source>
        <dbReference type="ARBA" id="ARBA00022782"/>
    </source>
</evidence>
<evidence type="ECO:0000256" key="2">
    <source>
        <dbReference type="ARBA" id="ARBA00022473"/>
    </source>
</evidence>
<keyword evidence="8" id="KW-0539">Nucleus</keyword>
<dbReference type="PROSITE" id="PS50888">
    <property type="entry name" value="BHLH"/>
    <property type="match status" value="1"/>
</dbReference>
<keyword evidence="7" id="KW-0804">Transcription</keyword>
<evidence type="ECO:0000256" key="6">
    <source>
        <dbReference type="ARBA" id="ARBA00023125"/>
    </source>
</evidence>
<name>A7T321_NEMVE</name>